<keyword evidence="6" id="KW-1185">Reference proteome</keyword>
<dbReference type="Pfam" id="PF14011">
    <property type="entry name" value="ESX-1_EspG"/>
    <property type="match status" value="1"/>
</dbReference>
<reference evidence="5 6" key="1">
    <citation type="submission" date="2020-05" db="EMBL/GenBank/DDBJ databases">
        <title>MicrobeNet Type strains.</title>
        <authorList>
            <person name="Nicholson A.C."/>
        </authorList>
    </citation>
    <scope>NUCLEOTIDE SEQUENCE [LARGE SCALE GENOMIC DNA]</scope>
    <source>
        <strain evidence="5 6">JCM 3224</strain>
    </source>
</reference>
<dbReference type="Proteomes" id="UP000586827">
    <property type="component" value="Unassembled WGS sequence"/>
</dbReference>
<evidence type="ECO:0000313" key="6">
    <source>
        <dbReference type="Proteomes" id="UP000586827"/>
    </source>
</evidence>
<name>A0A849BZX3_9NOCA</name>
<keyword evidence="3" id="KW-0963">Cytoplasm</keyword>
<evidence type="ECO:0000313" key="5">
    <source>
        <dbReference type="EMBL" id="NNH71884.1"/>
    </source>
</evidence>
<evidence type="ECO:0000256" key="3">
    <source>
        <dbReference type="ARBA" id="ARBA00022490"/>
    </source>
</evidence>
<evidence type="ECO:0000256" key="1">
    <source>
        <dbReference type="ARBA" id="ARBA00004496"/>
    </source>
</evidence>
<dbReference type="InterPro" id="IPR025734">
    <property type="entry name" value="EspG"/>
</dbReference>
<organism evidence="5 6">
    <name type="scientific">Nocardia uniformis</name>
    <dbReference type="NCBI Taxonomy" id="53432"/>
    <lineage>
        <taxon>Bacteria</taxon>
        <taxon>Bacillati</taxon>
        <taxon>Actinomycetota</taxon>
        <taxon>Actinomycetes</taxon>
        <taxon>Mycobacteriales</taxon>
        <taxon>Nocardiaceae</taxon>
        <taxon>Nocardia</taxon>
    </lineage>
</organism>
<comment type="caution">
    <text evidence="5">The sequence shown here is derived from an EMBL/GenBank/DDBJ whole genome shotgun (WGS) entry which is preliminary data.</text>
</comment>
<sequence>MTRSWQFEDLEFVVLWEQLAKDFLPEPFVFLSKTPLYYDYLREKRETAERLSGMRDGYFADVLKFVVNPDIRIVVNGWDGRDRERADGRIRMLAARKGGRGFLITQLPGETHSHGGGFTVSECDPLALPDVVVGALPTAEAGALGEIPLTAPAATCDEIDYDYGRSPVGVVSEERVGALSTRFLRTTPQVMGTIDVIQGESLFGPRGISRHRLEWRDLPDSGRYAIGHAAPWKAVSVDSARLISMINVRIADVIRVIKAERR</sequence>
<gene>
    <name evidence="5" type="ORF">HLB23_18815</name>
</gene>
<keyword evidence="4" id="KW-0143">Chaperone</keyword>
<proteinExistence type="inferred from homology"/>
<protein>
    <submittedName>
        <fullName evidence="5">ESX secretion-associated protein EspG</fullName>
    </submittedName>
</protein>
<evidence type="ECO:0000256" key="4">
    <source>
        <dbReference type="ARBA" id="ARBA00023186"/>
    </source>
</evidence>
<accession>A0A849BZX3</accession>
<evidence type="ECO:0000256" key="2">
    <source>
        <dbReference type="ARBA" id="ARBA00006411"/>
    </source>
</evidence>
<comment type="similarity">
    <text evidence="2">Belongs to the EspG family.</text>
</comment>
<dbReference type="RefSeq" id="WP_067519381.1">
    <property type="nucleotide sequence ID" value="NZ_JABELX010000006.1"/>
</dbReference>
<dbReference type="EMBL" id="JABELX010000006">
    <property type="protein sequence ID" value="NNH71884.1"/>
    <property type="molecule type" value="Genomic_DNA"/>
</dbReference>
<comment type="subcellular location">
    <subcellularLocation>
        <location evidence="1">Cytoplasm</location>
    </subcellularLocation>
</comment>
<dbReference type="AlphaFoldDB" id="A0A849BZX3"/>